<feature type="signal peptide" evidence="4">
    <location>
        <begin position="1"/>
        <end position="26"/>
    </location>
</feature>
<organism evidence="5 6">
    <name type="scientific">Hirsutella rhossiliensis</name>
    <dbReference type="NCBI Taxonomy" id="111463"/>
    <lineage>
        <taxon>Eukaryota</taxon>
        <taxon>Fungi</taxon>
        <taxon>Dikarya</taxon>
        <taxon>Ascomycota</taxon>
        <taxon>Pezizomycotina</taxon>
        <taxon>Sordariomycetes</taxon>
        <taxon>Hypocreomycetidae</taxon>
        <taxon>Hypocreales</taxon>
        <taxon>Ophiocordycipitaceae</taxon>
        <taxon>Hirsutella</taxon>
    </lineage>
</organism>
<feature type="chain" id="PRO_5040197964" description="Glutathione hydrolase" evidence="4">
    <location>
        <begin position="27"/>
        <end position="588"/>
    </location>
</feature>
<dbReference type="InterPro" id="IPR043138">
    <property type="entry name" value="GGT_lsub"/>
</dbReference>
<comment type="catalytic activity">
    <reaction evidence="3">
        <text>glutathione + H2O = L-cysteinylglycine + L-glutamate</text>
        <dbReference type="Rhea" id="RHEA:28807"/>
        <dbReference type="ChEBI" id="CHEBI:15377"/>
        <dbReference type="ChEBI" id="CHEBI:29985"/>
        <dbReference type="ChEBI" id="CHEBI:57925"/>
        <dbReference type="ChEBI" id="CHEBI:61694"/>
        <dbReference type="EC" id="3.4.19.13"/>
    </reaction>
</comment>
<evidence type="ECO:0000256" key="2">
    <source>
        <dbReference type="PIRSR" id="PIRSR600101-2"/>
    </source>
</evidence>
<accession>A0A9P8MRT8</accession>
<dbReference type="RefSeq" id="XP_044718256.1">
    <property type="nucleotide sequence ID" value="XM_044866367.1"/>
</dbReference>
<dbReference type="GO" id="GO:0036374">
    <property type="term" value="F:glutathione hydrolase activity"/>
    <property type="evidence" value="ECO:0007669"/>
    <property type="project" value="UniProtKB-UniRule"/>
</dbReference>
<evidence type="ECO:0000313" key="6">
    <source>
        <dbReference type="Proteomes" id="UP000824596"/>
    </source>
</evidence>
<comment type="catalytic activity">
    <reaction evidence="3">
        <text>an S-substituted glutathione + H2O = an S-substituted L-cysteinylglycine + L-glutamate</text>
        <dbReference type="Rhea" id="RHEA:59468"/>
        <dbReference type="ChEBI" id="CHEBI:15377"/>
        <dbReference type="ChEBI" id="CHEBI:29985"/>
        <dbReference type="ChEBI" id="CHEBI:90779"/>
        <dbReference type="ChEBI" id="CHEBI:143103"/>
        <dbReference type="EC" id="3.4.19.13"/>
    </reaction>
</comment>
<dbReference type="InterPro" id="IPR000101">
    <property type="entry name" value="GGT_peptidase"/>
</dbReference>
<reference evidence="5" key="1">
    <citation type="submission" date="2021-09" db="EMBL/GenBank/DDBJ databases">
        <title>A high-quality genome of the endoparasitic fungus Hirsutella rhossiliensis with a comparison of Hirsutella genomes reveals transposable elements contributing to genome size variation.</title>
        <authorList>
            <person name="Lin R."/>
            <person name="Jiao Y."/>
            <person name="Sun X."/>
            <person name="Ling J."/>
            <person name="Xie B."/>
            <person name="Cheng X."/>
        </authorList>
    </citation>
    <scope>NUCLEOTIDE SEQUENCE</scope>
    <source>
        <strain evidence="5">HR02</strain>
    </source>
</reference>
<dbReference type="GO" id="GO:0005886">
    <property type="term" value="C:plasma membrane"/>
    <property type="evidence" value="ECO:0007669"/>
    <property type="project" value="TreeGrafter"/>
</dbReference>
<dbReference type="Pfam" id="PF01019">
    <property type="entry name" value="G_glu_transpept"/>
    <property type="match status" value="1"/>
</dbReference>
<dbReference type="FunFam" id="3.60.20.40:FF:000008">
    <property type="entry name" value="Gamma-glutamyltranspeptidase (Eurofung)"/>
    <property type="match status" value="1"/>
</dbReference>
<dbReference type="PANTHER" id="PTHR11686:SF62">
    <property type="entry name" value="GLUTATHIONE HYDROLASE"/>
    <property type="match status" value="1"/>
</dbReference>
<dbReference type="EMBL" id="JAIZPD010000009">
    <property type="protein sequence ID" value="KAH0960743.1"/>
    <property type="molecule type" value="Genomic_DNA"/>
</dbReference>
<evidence type="ECO:0000256" key="1">
    <source>
        <dbReference type="PIRSR" id="PIRSR600101-1"/>
    </source>
</evidence>
<feature type="binding site" evidence="2">
    <location>
        <position position="491"/>
    </location>
    <ligand>
        <name>L-glutamate</name>
        <dbReference type="ChEBI" id="CHEBI:29985"/>
    </ligand>
</feature>
<feature type="binding site" evidence="2">
    <location>
        <position position="109"/>
    </location>
    <ligand>
        <name>L-glutamate</name>
        <dbReference type="ChEBI" id="CHEBI:29985"/>
    </ligand>
</feature>
<comment type="caution">
    <text evidence="5">The sequence shown here is derived from an EMBL/GenBank/DDBJ whole genome shotgun (WGS) entry which is preliminary data.</text>
</comment>
<comment type="catalytic activity">
    <reaction evidence="3">
        <text>an N-terminal (5-L-glutamyl)-[peptide] + an alpha-amino acid = 5-L-glutamyl amino acid + an N-terminal L-alpha-aminoacyl-[peptide]</text>
        <dbReference type="Rhea" id="RHEA:23904"/>
        <dbReference type="Rhea" id="RHEA-COMP:9780"/>
        <dbReference type="Rhea" id="RHEA-COMP:9795"/>
        <dbReference type="ChEBI" id="CHEBI:77644"/>
        <dbReference type="ChEBI" id="CHEBI:78597"/>
        <dbReference type="ChEBI" id="CHEBI:78599"/>
        <dbReference type="ChEBI" id="CHEBI:78608"/>
        <dbReference type="EC" id="2.3.2.2"/>
    </reaction>
</comment>
<dbReference type="OrthoDB" id="1081007at2759"/>
<dbReference type="GeneID" id="68357025"/>
<dbReference type="InterPro" id="IPR043137">
    <property type="entry name" value="GGT_ssub_C"/>
</dbReference>
<proteinExistence type="predicted"/>
<comment type="function">
    <text evidence="3">Cleaves the gamma-glutamyl peptide bond of glutathione and glutathione conjugates.</text>
</comment>
<name>A0A9P8MRT8_9HYPO</name>
<dbReference type="EC" id="2.3.2.2" evidence="3"/>
<gene>
    <name evidence="5" type="ORF">HRG_07896</name>
</gene>
<keyword evidence="4" id="KW-0732">Signal</keyword>
<keyword evidence="3" id="KW-0012">Acyltransferase</keyword>
<evidence type="ECO:0000256" key="3">
    <source>
        <dbReference type="RuleBase" id="RU368068"/>
    </source>
</evidence>
<dbReference type="Proteomes" id="UP000824596">
    <property type="component" value="Unassembled WGS sequence"/>
</dbReference>
<feature type="binding site" evidence="2">
    <location>
        <begin position="468"/>
        <end position="469"/>
    </location>
    <ligand>
        <name>L-glutamate</name>
        <dbReference type="ChEBI" id="CHEBI:29985"/>
    </ligand>
</feature>
<dbReference type="PANTHER" id="PTHR11686">
    <property type="entry name" value="GAMMA GLUTAMYL TRANSPEPTIDASE"/>
    <property type="match status" value="1"/>
</dbReference>
<feature type="binding site" evidence="2">
    <location>
        <begin position="416"/>
        <end position="418"/>
    </location>
    <ligand>
        <name>L-glutamate</name>
        <dbReference type="ChEBI" id="CHEBI:29985"/>
    </ligand>
</feature>
<dbReference type="Gene3D" id="3.60.20.40">
    <property type="match status" value="1"/>
</dbReference>
<feature type="active site" description="Nucleophile" evidence="1">
    <location>
        <position position="398"/>
    </location>
</feature>
<comment type="pathway">
    <text evidence="3">Sulfur metabolism; glutathione metabolism.</text>
</comment>
<keyword evidence="3" id="KW-0378">Hydrolase</keyword>
<sequence length="588" mass="62648">MKLSTRLVGSLIAVFLCHAVVTSAGAIPPNMVVLGPPSRRGSVGAVASESRECSAIGRDLLARGGNAADAIVGTTLCVGVVAMYHAGIGGGGFALVRDAQGNYEAVDFRETAPAAAHQDMFLHNTRGSVVGGLAVGVPGEVRGLEYIHRKYGTLSWKTVVQGSIHVARHGFREMTPVSKDLVRYMTDGKGKPAYDFLLHDPSFAQDFAPNGTLLGEGDMMTRKRYASVLEKIAEQGADAFYTGDLAEAIIKQIQETNGTMTLEDLRNYAVVSRPVRSTRFRDLDLYTVGAPASGVVGLSMLKTMEQYDANADADDGPGLAAHRFTEAMRFAYGARVDLADPAFVDAKGRRENNVTALERRLLDDVHAQHVRRRISDRRTQPVRAYDPGAVYAPDGHGTSHVVAADGSGVAVSLTSTVNLIFGAQLMEPTSGIVLNNEMNDFSIPNVPNAFGFQPSAANYIRPGKRPLSSITPVIAAYPNGTLRAVVGAAGGSRIISSTAAVLWHLVDHGMTIADALREPRLHDQLMPNTVLLEHGYDNHTAAALMEKGHRVTWVDGGLSAVQGITRLDDGTFDAAGEPRQDNSAGLVL</sequence>
<protein>
    <recommendedName>
        <fullName evidence="3">Glutathione hydrolase</fullName>
        <ecNumber evidence="3">2.3.2.2</ecNumber>
        <ecNumber evidence="3">3.4.19.13</ecNumber>
    </recommendedName>
    <alternativeName>
        <fullName evidence="3">Gamma-glutamyltransferase</fullName>
    </alternativeName>
    <alternativeName>
        <fullName evidence="3">Gamma-glutamyltranspeptidase</fullName>
    </alternativeName>
</protein>
<dbReference type="InterPro" id="IPR029055">
    <property type="entry name" value="Ntn_hydrolases_N"/>
</dbReference>
<feature type="binding site" evidence="2">
    <location>
        <position position="440"/>
    </location>
    <ligand>
        <name>L-glutamate</name>
        <dbReference type="ChEBI" id="CHEBI:29985"/>
    </ligand>
</feature>
<dbReference type="GO" id="GO:0103068">
    <property type="term" value="F:leukotriene C4 gamma-glutamyl transferase activity"/>
    <property type="evidence" value="ECO:0007669"/>
    <property type="project" value="UniProtKB-EC"/>
</dbReference>
<dbReference type="PRINTS" id="PR01210">
    <property type="entry name" value="GGTRANSPTASE"/>
</dbReference>
<dbReference type="AlphaFoldDB" id="A0A9P8MRT8"/>
<dbReference type="EC" id="3.4.19.13" evidence="3"/>
<dbReference type="NCBIfam" id="TIGR00066">
    <property type="entry name" value="g_glut_trans"/>
    <property type="match status" value="1"/>
</dbReference>
<keyword evidence="3" id="KW-0808">Transferase</keyword>
<evidence type="ECO:0000313" key="5">
    <source>
        <dbReference type="EMBL" id="KAH0960743.1"/>
    </source>
</evidence>
<dbReference type="SUPFAM" id="SSF56235">
    <property type="entry name" value="N-terminal nucleophile aminohydrolases (Ntn hydrolases)"/>
    <property type="match status" value="1"/>
</dbReference>
<keyword evidence="6" id="KW-1185">Reference proteome</keyword>
<dbReference type="GO" id="GO:0006751">
    <property type="term" value="P:glutathione catabolic process"/>
    <property type="evidence" value="ECO:0007669"/>
    <property type="project" value="UniProtKB-UniRule"/>
</dbReference>
<evidence type="ECO:0000256" key="4">
    <source>
        <dbReference type="SAM" id="SignalP"/>
    </source>
</evidence>
<dbReference type="Gene3D" id="1.10.246.130">
    <property type="match status" value="1"/>
</dbReference>